<dbReference type="PROSITE" id="PS50889">
    <property type="entry name" value="S4"/>
    <property type="match status" value="1"/>
</dbReference>
<accession>A0A1I2DV69</accession>
<feature type="region of interest" description="Disordered" evidence="5">
    <location>
        <begin position="85"/>
        <end position="134"/>
    </location>
</feature>
<reference evidence="8" key="1">
    <citation type="submission" date="2016-10" db="EMBL/GenBank/DDBJ databases">
        <authorList>
            <person name="Varghese N."/>
            <person name="Submissions S."/>
        </authorList>
    </citation>
    <scope>NUCLEOTIDE SEQUENCE [LARGE SCALE GENOMIC DNA]</scope>
    <source>
        <strain evidence="8">DSM 19083</strain>
    </source>
</reference>
<dbReference type="STRING" id="285351.SAMN04488035_0737"/>
<evidence type="ECO:0000256" key="1">
    <source>
        <dbReference type="ARBA" id="ARBA00008396"/>
    </source>
</evidence>
<dbReference type="SMART" id="SM00363">
    <property type="entry name" value="S4"/>
    <property type="match status" value="1"/>
</dbReference>
<keyword evidence="7" id="KW-0346">Stress response</keyword>
<comment type="similarity">
    <text evidence="1">Belongs to the HSP15 family.</text>
</comment>
<dbReference type="SUPFAM" id="SSF55174">
    <property type="entry name" value="Alpha-L RNA-binding motif"/>
    <property type="match status" value="1"/>
</dbReference>
<evidence type="ECO:0000256" key="3">
    <source>
        <dbReference type="ARBA" id="ARBA00023125"/>
    </source>
</evidence>
<feature type="domain" description="RNA-binding S4" evidence="6">
    <location>
        <begin position="10"/>
        <end position="74"/>
    </location>
</feature>
<keyword evidence="2 4" id="KW-0694">RNA-binding</keyword>
<dbReference type="GO" id="GO:0003677">
    <property type="term" value="F:DNA binding"/>
    <property type="evidence" value="ECO:0007669"/>
    <property type="project" value="UniProtKB-KW"/>
</dbReference>
<evidence type="ECO:0000256" key="4">
    <source>
        <dbReference type="PROSITE-ProRule" id="PRU00182"/>
    </source>
</evidence>
<evidence type="ECO:0000256" key="5">
    <source>
        <dbReference type="SAM" id="MobiDB-lite"/>
    </source>
</evidence>
<dbReference type="Pfam" id="PF01479">
    <property type="entry name" value="S4"/>
    <property type="match status" value="1"/>
</dbReference>
<dbReference type="InterPro" id="IPR036986">
    <property type="entry name" value="S4_RNA-bd_sf"/>
</dbReference>
<dbReference type="GO" id="GO:0043023">
    <property type="term" value="F:ribosomal large subunit binding"/>
    <property type="evidence" value="ECO:0007669"/>
    <property type="project" value="InterPro"/>
</dbReference>
<dbReference type="OrthoDB" id="9797176at2"/>
<name>A0A1I2DV69_9MICO</name>
<evidence type="ECO:0000313" key="8">
    <source>
        <dbReference type="Proteomes" id="UP000198520"/>
    </source>
</evidence>
<dbReference type="GO" id="GO:0034605">
    <property type="term" value="P:cellular response to heat"/>
    <property type="evidence" value="ECO:0007669"/>
    <property type="project" value="InterPro"/>
</dbReference>
<dbReference type="GO" id="GO:0003727">
    <property type="term" value="F:single-stranded RNA binding"/>
    <property type="evidence" value="ECO:0007669"/>
    <property type="project" value="InterPro"/>
</dbReference>
<dbReference type="InterPro" id="IPR025708">
    <property type="entry name" value="HSP15"/>
</dbReference>
<evidence type="ECO:0000259" key="6">
    <source>
        <dbReference type="SMART" id="SM00363"/>
    </source>
</evidence>
<sequence>MASDDAGARVRVDSWVWAVRLFRTRSLAAAACRAGHVKVAGERAKPSTPVRVGDEVRARTDAGERIVIVRRTITKRVGAAIAVDAYEDHSPPPPPKELLLSMPRRDRGAGRPTKRERRQLDRLLGHAVPPTEDD</sequence>
<evidence type="ECO:0000256" key="2">
    <source>
        <dbReference type="ARBA" id="ARBA00022884"/>
    </source>
</evidence>
<dbReference type="PIRSF" id="PIRSF016821">
    <property type="entry name" value="HSP15"/>
    <property type="match status" value="1"/>
</dbReference>
<proteinExistence type="inferred from homology"/>
<keyword evidence="3" id="KW-0238">DNA-binding</keyword>
<organism evidence="7 8">
    <name type="scientific">Flavimobilis marinus</name>
    <dbReference type="NCBI Taxonomy" id="285351"/>
    <lineage>
        <taxon>Bacteria</taxon>
        <taxon>Bacillati</taxon>
        <taxon>Actinomycetota</taxon>
        <taxon>Actinomycetes</taxon>
        <taxon>Micrococcales</taxon>
        <taxon>Jonesiaceae</taxon>
        <taxon>Flavimobilis</taxon>
    </lineage>
</organism>
<keyword evidence="8" id="KW-1185">Reference proteome</keyword>
<dbReference type="AlphaFoldDB" id="A0A1I2DV69"/>
<dbReference type="RefSeq" id="WP_093375125.1">
    <property type="nucleotide sequence ID" value="NZ_BNAN01000001.1"/>
</dbReference>
<dbReference type="Gene3D" id="3.10.290.10">
    <property type="entry name" value="RNA-binding S4 domain"/>
    <property type="match status" value="1"/>
</dbReference>
<dbReference type="Proteomes" id="UP000198520">
    <property type="component" value="Unassembled WGS sequence"/>
</dbReference>
<dbReference type="EMBL" id="FONZ01000001">
    <property type="protein sequence ID" value="SFE84131.1"/>
    <property type="molecule type" value="Genomic_DNA"/>
</dbReference>
<protein>
    <submittedName>
        <fullName evidence="7">Heat shock protein Hsp15</fullName>
    </submittedName>
</protein>
<dbReference type="CDD" id="cd00165">
    <property type="entry name" value="S4"/>
    <property type="match status" value="1"/>
</dbReference>
<gene>
    <name evidence="7" type="ORF">SAMN04488035_0737</name>
</gene>
<dbReference type="InterPro" id="IPR002942">
    <property type="entry name" value="S4_RNA-bd"/>
</dbReference>
<evidence type="ECO:0000313" key="7">
    <source>
        <dbReference type="EMBL" id="SFE84131.1"/>
    </source>
</evidence>